<feature type="binding site" evidence="6">
    <location>
        <begin position="86"/>
        <end position="90"/>
    </location>
    <ligand>
        <name>ATP</name>
        <dbReference type="ChEBI" id="CHEBI:30616"/>
    </ligand>
</feature>
<keyword evidence="6" id="KW-0963">Cytoplasm</keyword>
<keyword evidence="11" id="KW-1185">Reference proteome</keyword>
<keyword evidence="3 6" id="KW-0067">ATP-binding</keyword>
<dbReference type="NCBIfam" id="TIGR02348">
    <property type="entry name" value="GroEL"/>
    <property type="match status" value="1"/>
</dbReference>
<keyword evidence="2 6" id="KW-0547">Nucleotide-binding</keyword>
<dbReference type="GO" id="GO:0005737">
    <property type="term" value="C:cytoplasm"/>
    <property type="evidence" value="ECO:0007669"/>
    <property type="project" value="UniProtKB-SubCell"/>
</dbReference>
<dbReference type="SUPFAM" id="SSF54849">
    <property type="entry name" value="GroEL-intermediate domain like"/>
    <property type="match status" value="1"/>
</dbReference>
<evidence type="ECO:0000256" key="9">
    <source>
        <dbReference type="SAM" id="Coils"/>
    </source>
</evidence>
<keyword evidence="4 6" id="KW-0143">Chaperone</keyword>
<name>A0A2N5HTU4_9BACI</name>
<comment type="similarity">
    <text evidence="1 6 7">Belongs to the chaperonin (HSP60) family.</text>
</comment>
<feature type="binding site" evidence="6">
    <location>
        <position position="413"/>
    </location>
    <ligand>
        <name>ATP</name>
        <dbReference type="ChEBI" id="CHEBI:30616"/>
    </ligand>
</feature>
<dbReference type="NCBIfam" id="NF009489">
    <property type="entry name" value="PRK12851.1"/>
    <property type="match status" value="1"/>
</dbReference>
<dbReference type="NCBIfam" id="NF009488">
    <property type="entry name" value="PRK12850.1"/>
    <property type="match status" value="1"/>
</dbReference>
<dbReference type="InterPro" id="IPR027409">
    <property type="entry name" value="GroEL-like_apical_dom_sf"/>
</dbReference>
<organism evidence="10 11">
    <name type="scientific">Neobacillus cucumis</name>
    <dbReference type="NCBI Taxonomy" id="1740721"/>
    <lineage>
        <taxon>Bacteria</taxon>
        <taxon>Bacillati</taxon>
        <taxon>Bacillota</taxon>
        <taxon>Bacilli</taxon>
        <taxon>Bacillales</taxon>
        <taxon>Bacillaceae</taxon>
        <taxon>Neobacillus</taxon>
    </lineage>
</organism>
<dbReference type="NCBIfam" id="NF009487">
    <property type="entry name" value="PRK12849.1"/>
    <property type="match status" value="1"/>
</dbReference>
<feature type="coiled-coil region" evidence="9">
    <location>
        <begin position="337"/>
        <end position="364"/>
    </location>
</feature>
<dbReference type="InterPro" id="IPR002423">
    <property type="entry name" value="Cpn60/GroEL/TCP-1"/>
</dbReference>
<dbReference type="Pfam" id="PF00118">
    <property type="entry name" value="Cpn60_TCP1"/>
    <property type="match status" value="1"/>
</dbReference>
<dbReference type="GO" id="GO:0016853">
    <property type="term" value="F:isomerase activity"/>
    <property type="evidence" value="ECO:0007669"/>
    <property type="project" value="UniProtKB-KW"/>
</dbReference>
<dbReference type="RefSeq" id="WP_101646334.1">
    <property type="nucleotide sequence ID" value="NZ_PGVE01000015.1"/>
</dbReference>
<dbReference type="AlphaFoldDB" id="A0A2N5HTU4"/>
<dbReference type="FunFam" id="3.50.7.10:FF:000001">
    <property type="entry name" value="60 kDa chaperonin"/>
    <property type="match status" value="1"/>
</dbReference>
<gene>
    <name evidence="6 10" type="primary">groL</name>
    <name evidence="6" type="synonym">groEL</name>
    <name evidence="10" type="ORF">CVD27_02580</name>
</gene>
<reference evidence="10 11" key="1">
    <citation type="submission" date="2017-11" db="EMBL/GenBank/DDBJ databases">
        <title>Comparitive Functional Genomics of Dry Heat Resistant strains isolated from the Viking Spacecraft.</title>
        <authorList>
            <person name="Seuylemezian A."/>
            <person name="Cooper K."/>
            <person name="Vaishampayan P."/>
        </authorList>
    </citation>
    <scope>NUCLEOTIDE SEQUENCE [LARGE SCALE GENOMIC DNA]</scope>
    <source>
        <strain evidence="10 11">V32-6</strain>
    </source>
</reference>
<dbReference type="GO" id="GO:0051082">
    <property type="term" value="F:unfolded protein binding"/>
    <property type="evidence" value="ECO:0007669"/>
    <property type="project" value="UniProtKB-UniRule"/>
</dbReference>
<dbReference type="FunFam" id="1.10.560.10:FF:000001">
    <property type="entry name" value="60 kDa chaperonin"/>
    <property type="match status" value="1"/>
</dbReference>
<dbReference type="OrthoDB" id="9766614at2"/>
<dbReference type="PROSITE" id="PS00296">
    <property type="entry name" value="CHAPERONINS_CPN60"/>
    <property type="match status" value="1"/>
</dbReference>
<dbReference type="EMBL" id="PGVE01000015">
    <property type="protein sequence ID" value="PLS08933.1"/>
    <property type="molecule type" value="Genomic_DNA"/>
</dbReference>
<evidence type="ECO:0000256" key="5">
    <source>
        <dbReference type="ARBA" id="ARBA00023235"/>
    </source>
</evidence>
<keyword evidence="5 6" id="KW-0413">Isomerase</keyword>
<dbReference type="Proteomes" id="UP000234950">
    <property type="component" value="Unassembled WGS sequence"/>
</dbReference>
<dbReference type="InterPro" id="IPR027413">
    <property type="entry name" value="GROEL-like_equatorial_sf"/>
</dbReference>
<dbReference type="InterPro" id="IPR027410">
    <property type="entry name" value="TCP-1-like_intermed_sf"/>
</dbReference>
<evidence type="ECO:0000313" key="11">
    <source>
        <dbReference type="Proteomes" id="UP000234950"/>
    </source>
</evidence>
<dbReference type="GO" id="GO:0042026">
    <property type="term" value="P:protein refolding"/>
    <property type="evidence" value="ECO:0007669"/>
    <property type="project" value="UniProtKB-UniRule"/>
</dbReference>
<dbReference type="PANTHER" id="PTHR45633">
    <property type="entry name" value="60 KDA HEAT SHOCK PROTEIN, MITOCHONDRIAL"/>
    <property type="match status" value="1"/>
</dbReference>
<feature type="binding site" evidence="6">
    <location>
        <begin position="476"/>
        <end position="478"/>
    </location>
    <ligand>
        <name>ATP</name>
        <dbReference type="ChEBI" id="CHEBI:30616"/>
    </ligand>
</feature>
<evidence type="ECO:0000256" key="2">
    <source>
        <dbReference type="ARBA" id="ARBA00022741"/>
    </source>
</evidence>
<dbReference type="NCBIfam" id="NF000592">
    <property type="entry name" value="PRK00013.1"/>
    <property type="match status" value="1"/>
</dbReference>
<protein>
    <recommendedName>
        <fullName evidence="6">Chaperonin GroEL</fullName>
        <ecNumber evidence="6">5.6.1.7</ecNumber>
    </recommendedName>
    <alternativeName>
        <fullName evidence="6">60 kDa chaperonin</fullName>
    </alternativeName>
    <alternativeName>
        <fullName evidence="6">Chaperonin-60</fullName>
        <shortName evidence="6">Cpn60</shortName>
    </alternativeName>
</protein>
<dbReference type="Gene3D" id="3.50.7.10">
    <property type="entry name" value="GroEL"/>
    <property type="match status" value="1"/>
</dbReference>
<dbReference type="InterPro" id="IPR001844">
    <property type="entry name" value="Cpn60/GroEL"/>
</dbReference>
<comment type="subcellular location">
    <subcellularLocation>
        <location evidence="6">Cytoplasm</location>
    </subcellularLocation>
</comment>
<feature type="binding site" evidence="6">
    <location>
        <position position="492"/>
    </location>
    <ligand>
        <name>ATP</name>
        <dbReference type="ChEBI" id="CHEBI:30616"/>
    </ligand>
</feature>
<evidence type="ECO:0000256" key="4">
    <source>
        <dbReference type="ARBA" id="ARBA00023186"/>
    </source>
</evidence>
<comment type="function">
    <text evidence="6 8">Together with its co-chaperonin GroES, plays an essential role in assisting protein folding. The GroEL-GroES system forms a nano-cage that allows encapsulation of the non-native substrate proteins and provides a physical environment optimized to promote and accelerate protein folding.</text>
</comment>
<dbReference type="EC" id="5.6.1.7" evidence="6"/>
<feature type="binding site" evidence="6">
    <location>
        <begin position="29"/>
        <end position="32"/>
    </location>
    <ligand>
        <name>ATP</name>
        <dbReference type="ChEBI" id="CHEBI:30616"/>
    </ligand>
</feature>
<evidence type="ECO:0000256" key="8">
    <source>
        <dbReference type="RuleBase" id="RU000419"/>
    </source>
</evidence>
<dbReference type="InterPro" id="IPR018370">
    <property type="entry name" value="Chaperonin_Cpn60_CS"/>
</dbReference>
<dbReference type="PRINTS" id="PR00298">
    <property type="entry name" value="CHAPERONIN60"/>
</dbReference>
<dbReference type="SUPFAM" id="SSF48592">
    <property type="entry name" value="GroEL equatorial domain-like"/>
    <property type="match status" value="1"/>
</dbReference>
<accession>A0A2N5HTU4</accession>
<dbReference type="Gene3D" id="1.10.560.10">
    <property type="entry name" value="GroEL-like equatorial domain"/>
    <property type="match status" value="1"/>
</dbReference>
<evidence type="ECO:0000256" key="7">
    <source>
        <dbReference type="RuleBase" id="RU000418"/>
    </source>
</evidence>
<evidence type="ECO:0000256" key="6">
    <source>
        <dbReference type="HAMAP-Rule" id="MF_00600"/>
    </source>
</evidence>
<comment type="caution">
    <text evidence="6">Lacks conserved residue(s) required for the propagation of feature annotation.</text>
</comment>
<proteinExistence type="inferred from homology"/>
<dbReference type="SUPFAM" id="SSF52029">
    <property type="entry name" value="GroEL apical domain-like"/>
    <property type="match status" value="1"/>
</dbReference>
<evidence type="ECO:0000256" key="1">
    <source>
        <dbReference type="ARBA" id="ARBA00006607"/>
    </source>
</evidence>
<dbReference type="GO" id="GO:0005524">
    <property type="term" value="F:ATP binding"/>
    <property type="evidence" value="ECO:0007669"/>
    <property type="project" value="UniProtKB-UniRule"/>
</dbReference>
<evidence type="ECO:0000256" key="3">
    <source>
        <dbReference type="ARBA" id="ARBA00022840"/>
    </source>
</evidence>
<comment type="caution">
    <text evidence="10">The sequence shown here is derived from an EMBL/GenBank/DDBJ whole genome shotgun (WGS) entry which is preliminary data.</text>
</comment>
<dbReference type="Gene3D" id="3.30.260.10">
    <property type="entry name" value="TCP-1-like chaperonin intermediate domain"/>
    <property type="match status" value="1"/>
</dbReference>
<keyword evidence="9" id="KW-0175">Coiled coil</keyword>
<dbReference type="HAMAP" id="MF_00600">
    <property type="entry name" value="CH60"/>
    <property type="match status" value="1"/>
</dbReference>
<dbReference type="GO" id="GO:0140662">
    <property type="term" value="F:ATP-dependent protein folding chaperone"/>
    <property type="evidence" value="ECO:0007669"/>
    <property type="project" value="InterPro"/>
</dbReference>
<evidence type="ECO:0000313" key="10">
    <source>
        <dbReference type="EMBL" id="PLS08933.1"/>
    </source>
</evidence>
<sequence>MAKEIMFSEDARRAMLRGVDALANAVKVTLGPKGRNVVLEKKFGSPLITNDGVTIAKEIELEDAFENMGAKLVAEVASKTNDVAGDGTTTATVLAQAMIREGLKNVTAGANPMGIRKGIEKAVASAVEELKAISKPIENKASIAQVAAISAADEEVGQLIAEAMERVGNDGVITIEESKGFTTELDVVEGMQFDRGYVSAYMVTNTDKMEAVLENPYILITDKKISSIQEILPVLEQVVQQGKPLLLVAEDIEGEALSTLVVNKLRGTFNAVAVKAPGFGDRRKAMLEDIAALTGGEVITEELGRDLKSATINSLGRAAKVVVTKENTTIVEGAGATEDIQARVNQIRSQLEETTSEFDREKLQERLAKLAGGVAVIKVGAATETELKERKLRIEDALNSTRAAVEEGIVSGGGVALLNVYSKVAELQEEGDVATGINIVLRAMEEPVRTIAHNAGLEGSVIVDRLKREEVGTGFNAANGEWVNMIQAGIVDPTKVTRSALQNAASVAAMFLTTEAVVADKPEPAGAGGGMPDMGGMGGMGGMM</sequence>
<dbReference type="CDD" id="cd03344">
    <property type="entry name" value="GroEL"/>
    <property type="match status" value="1"/>
</dbReference>
<comment type="subunit">
    <text evidence="6 8">Forms a cylinder of 14 subunits composed of two heptameric rings stacked back-to-back. Interacts with the co-chaperonin GroES.</text>
</comment>